<feature type="signal peptide" evidence="1">
    <location>
        <begin position="1"/>
        <end position="21"/>
    </location>
</feature>
<proteinExistence type="predicted"/>
<dbReference type="Gramene" id="TVU38336">
    <property type="protein sequence ID" value="TVU38336"/>
    <property type="gene ID" value="EJB05_11699"/>
</dbReference>
<dbReference type="InterPro" id="IPR036574">
    <property type="entry name" value="Scorpion_toxin-like_sf"/>
</dbReference>
<comment type="caution">
    <text evidence="4">The sequence shown here is derived from an EMBL/GenBank/DDBJ whole genome shotgun (WGS) entry which is preliminary data.</text>
</comment>
<dbReference type="EMBL" id="RWGY01000007">
    <property type="protein sequence ID" value="TVU38360.1"/>
    <property type="molecule type" value="Genomic_DNA"/>
</dbReference>
<keyword evidence="1" id="KW-0732">Signal</keyword>
<dbReference type="Gene3D" id="3.30.30.10">
    <property type="entry name" value="Knottin, scorpion toxin-like"/>
    <property type="match status" value="1"/>
</dbReference>
<dbReference type="EMBL" id="RWGY01000007">
    <property type="protein sequence ID" value="TVU38336.1"/>
    <property type="molecule type" value="Genomic_DNA"/>
</dbReference>
<dbReference type="AlphaFoldDB" id="A0A5J9VTE8"/>
<evidence type="ECO:0000313" key="4">
    <source>
        <dbReference type="EMBL" id="TVU38360.1"/>
    </source>
</evidence>
<feature type="chain" id="PRO_5036146027" description="Knottins-like domain-containing protein" evidence="1">
    <location>
        <begin position="22"/>
        <end position="106"/>
    </location>
</feature>
<keyword evidence="5" id="KW-1185">Reference proteome</keyword>
<dbReference type="Proteomes" id="UP000324897">
    <property type="component" value="Chromosome 4"/>
</dbReference>
<accession>A0A5J9VTE8</accession>
<dbReference type="InterPro" id="IPR003614">
    <property type="entry name" value="Knottins"/>
</dbReference>
<name>A0A5J9VTE8_9POAL</name>
<reference evidence="4 5" key="1">
    <citation type="journal article" date="2019" name="Sci. Rep.">
        <title>A high-quality genome of Eragrostis curvula grass provides insights into Poaceae evolution and supports new strategies to enhance forage quality.</title>
        <authorList>
            <person name="Carballo J."/>
            <person name="Santos B.A.C.M."/>
            <person name="Zappacosta D."/>
            <person name="Garbus I."/>
            <person name="Selva J.P."/>
            <person name="Gallo C.A."/>
            <person name="Diaz A."/>
            <person name="Albertini E."/>
            <person name="Caccamo M."/>
            <person name="Echenique V."/>
        </authorList>
    </citation>
    <scope>NUCLEOTIDE SEQUENCE [LARGE SCALE GENOMIC DNA]</scope>
    <source>
        <strain evidence="5">cv. Victoria</strain>
        <tissue evidence="4">Leaf</tissue>
    </source>
</reference>
<protein>
    <recommendedName>
        <fullName evidence="2">Knottins-like domain-containing protein</fullName>
    </recommendedName>
</protein>
<dbReference type="Gramene" id="TVU38360">
    <property type="protein sequence ID" value="TVU38360"/>
    <property type="gene ID" value="EJB05_11723"/>
</dbReference>
<sequence length="106" mass="11040">MKGKVASTALVLLLLTMGSEATMCNYTSIFDGCMSTKNCASACIHEGSIGGYCKHIPGHNLRHCTCFKNCDGAGGSGGGKAPPMEMTQDNKPMTLTAGAWRARGHA</sequence>
<gene>
    <name evidence="3" type="ORF">EJB05_11699</name>
    <name evidence="4" type="ORF">EJB05_11723</name>
</gene>
<evidence type="ECO:0000256" key="1">
    <source>
        <dbReference type="SAM" id="SignalP"/>
    </source>
</evidence>
<feature type="non-terminal residue" evidence="4">
    <location>
        <position position="1"/>
    </location>
</feature>
<evidence type="ECO:0000313" key="5">
    <source>
        <dbReference type="Proteomes" id="UP000324897"/>
    </source>
</evidence>
<dbReference type="Pfam" id="PF00304">
    <property type="entry name" value="Gamma-thionin"/>
    <property type="match status" value="1"/>
</dbReference>
<organism evidence="4 5">
    <name type="scientific">Eragrostis curvula</name>
    <name type="common">weeping love grass</name>
    <dbReference type="NCBI Taxonomy" id="38414"/>
    <lineage>
        <taxon>Eukaryota</taxon>
        <taxon>Viridiplantae</taxon>
        <taxon>Streptophyta</taxon>
        <taxon>Embryophyta</taxon>
        <taxon>Tracheophyta</taxon>
        <taxon>Spermatophyta</taxon>
        <taxon>Magnoliopsida</taxon>
        <taxon>Liliopsida</taxon>
        <taxon>Poales</taxon>
        <taxon>Poaceae</taxon>
        <taxon>PACMAD clade</taxon>
        <taxon>Chloridoideae</taxon>
        <taxon>Eragrostideae</taxon>
        <taxon>Eragrostidinae</taxon>
        <taxon>Eragrostis</taxon>
    </lineage>
</organism>
<evidence type="ECO:0000313" key="3">
    <source>
        <dbReference type="EMBL" id="TVU38336.1"/>
    </source>
</evidence>
<evidence type="ECO:0000259" key="2">
    <source>
        <dbReference type="Pfam" id="PF00304"/>
    </source>
</evidence>
<feature type="domain" description="Knottins-like" evidence="2">
    <location>
        <begin position="33"/>
        <end position="70"/>
    </location>
</feature>